<dbReference type="InterPro" id="IPR000504">
    <property type="entry name" value="RRM_dom"/>
</dbReference>
<organism evidence="5 6">
    <name type="scientific">Ficus carica</name>
    <name type="common">Common fig</name>
    <dbReference type="NCBI Taxonomy" id="3494"/>
    <lineage>
        <taxon>Eukaryota</taxon>
        <taxon>Viridiplantae</taxon>
        <taxon>Streptophyta</taxon>
        <taxon>Embryophyta</taxon>
        <taxon>Tracheophyta</taxon>
        <taxon>Spermatophyta</taxon>
        <taxon>Magnoliopsida</taxon>
        <taxon>eudicotyledons</taxon>
        <taxon>Gunneridae</taxon>
        <taxon>Pentapetalae</taxon>
        <taxon>rosids</taxon>
        <taxon>fabids</taxon>
        <taxon>Rosales</taxon>
        <taxon>Moraceae</taxon>
        <taxon>Ficeae</taxon>
        <taxon>Ficus</taxon>
    </lineage>
</organism>
<dbReference type="InterPro" id="IPR012677">
    <property type="entry name" value="Nucleotide-bd_a/b_plait_sf"/>
</dbReference>
<feature type="domain" description="RRM" evidence="4">
    <location>
        <begin position="191"/>
        <end position="269"/>
    </location>
</feature>
<evidence type="ECO:0000313" key="6">
    <source>
        <dbReference type="Proteomes" id="UP001187192"/>
    </source>
</evidence>
<evidence type="ECO:0000256" key="3">
    <source>
        <dbReference type="SAM" id="MobiDB-lite"/>
    </source>
</evidence>
<evidence type="ECO:0000256" key="2">
    <source>
        <dbReference type="PROSITE-ProRule" id="PRU00176"/>
    </source>
</evidence>
<reference evidence="5" key="1">
    <citation type="submission" date="2023-07" db="EMBL/GenBank/DDBJ databases">
        <title>draft genome sequence of fig (Ficus carica).</title>
        <authorList>
            <person name="Takahashi T."/>
            <person name="Nishimura K."/>
        </authorList>
    </citation>
    <scope>NUCLEOTIDE SEQUENCE</scope>
</reference>
<keyword evidence="6" id="KW-1185">Reference proteome</keyword>
<evidence type="ECO:0000256" key="1">
    <source>
        <dbReference type="ARBA" id="ARBA00022884"/>
    </source>
</evidence>
<dbReference type="GO" id="GO:1901259">
    <property type="term" value="P:chloroplast rRNA processing"/>
    <property type="evidence" value="ECO:0007669"/>
    <property type="project" value="TreeGrafter"/>
</dbReference>
<dbReference type="SUPFAM" id="SSF54928">
    <property type="entry name" value="RNA-binding domain, RBD"/>
    <property type="match status" value="2"/>
</dbReference>
<comment type="caution">
    <text evidence="5">The sequence shown here is derived from an EMBL/GenBank/DDBJ whole genome shotgun (WGS) entry which is preliminary data.</text>
</comment>
<dbReference type="Gene3D" id="3.30.70.330">
    <property type="match status" value="2"/>
</dbReference>
<gene>
    <name evidence="5" type="ORF">TIFTF001_002855</name>
</gene>
<dbReference type="PANTHER" id="PTHR48025:SF6">
    <property type="entry name" value="RRM DOMAIN-CONTAINING PROTEIN"/>
    <property type="match status" value="1"/>
</dbReference>
<feature type="domain" description="RRM" evidence="4">
    <location>
        <begin position="95"/>
        <end position="172"/>
    </location>
</feature>
<sequence length="296" mass="32868">MAALEAALSLYPPLYSSYSLSSSSSSSSYSNKLSFLKPLTNSLKLQAQNSSSFLLPHKSLLSLLPRKPSFELCFSVQEIAVEEKPDETQLENQKRKLYVVNLPWSLTVVDIKTLFGQCGTVADVEIIKQNDGRSRGFAFVTMATGEESQAVIDKFNLQEVSGRVIKIEFAKRFKKPSPPRPPGPGAGETTHKLYVSNLEWKVRSTHLRDFFAENFKPVAARVVFDGPLGRSAGYGFVSFATREEAEAALSSLDGKELMGRPLRLKFSERKVSEKNANETENQKEEEVVSEGQTEES</sequence>
<dbReference type="SMART" id="SM00360">
    <property type="entry name" value="RRM"/>
    <property type="match status" value="2"/>
</dbReference>
<dbReference type="GO" id="GO:0003729">
    <property type="term" value="F:mRNA binding"/>
    <property type="evidence" value="ECO:0007669"/>
    <property type="project" value="TreeGrafter"/>
</dbReference>
<dbReference type="PROSITE" id="PS50102">
    <property type="entry name" value="RRM"/>
    <property type="match status" value="2"/>
</dbReference>
<feature type="compositionally biased region" description="Basic and acidic residues" evidence="3">
    <location>
        <begin position="269"/>
        <end position="286"/>
    </location>
</feature>
<keyword evidence="1 2" id="KW-0694">RNA-binding</keyword>
<evidence type="ECO:0000259" key="4">
    <source>
        <dbReference type="PROSITE" id="PS50102"/>
    </source>
</evidence>
<dbReference type="PANTHER" id="PTHR48025">
    <property type="entry name" value="OS02G0815200 PROTEIN"/>
    <property type="match status" value="1"/>
</dbReference>
<dbReference type="EMBL" id="BTGU01000003">
    <property type="protein sequence ID" value="GMN30560.1"/>
    <property type="molecule type" value="Genomic_DNA"/>
</dbReference>
<dbReference type="GO" id="GO:0009535">
    <property type="term" value="C:chloroplast thylakoid membrane"/>
    <property type="evidence" value="ECO:0007669"/>
    <property type="project" value="TreeGrafter"/>
</dbReference>
<dbReference type="InterPro" id="IPR035979">
    <property type="entry name" value="RBD_domain_sf"/>
</dbReference>
<evidence type="ECO:0000313" key="5">
    <source>
        <dbReference type="EMBL" id="GMN30560.1"/>
    </source>
</evidence>
<accession>A0AA87ZDJ5</accession>
<dbReference type="Proteomes" id="UP001187192">
    <property type="component" value="Unassembled WGS sequence"/>
</dbReference>
<name>A0AA87ZDJ5_FICCA</name>
<dbReference type="Pfam" id="PF00076">
    <property type="entry name" value="RRM_1"/>
    <property type="match status" value="2"/>
</dbReference>
<dbReference type="AlphaFoldDB" id="A0AA87ZDJ5"/>
<protein>
    <recommendedName>
        <fullName evidence="4">RRM domain-containing protein</fullName>
    </recommendedName>
</protein>
<proteinExistence type="predicted"/>
<dbReference type="InterPro" id="IPR050502">
    <property type="entry name" value="Euk_RNA-bind_prot"/>
</dbReference>
<feature type="region of interest" description="Disordered" evidence="3">
    <location>
        <begin position="269"/>
        <end position="296"/>
    </location>
</feature>